<accession>A0ABY7JZU7</accession>
<name>A0ABY7JZU7_9ACTN</name>
<keyword evidence="3" id="KW-1185">Reference proteome</keyword>
<keyword evidence="1" id="KW-1133">Transmembrane helix</keyword>
<feature type="transmembrane region" description="Helical" evidence="1">
    <location>
        <begin position="64"/>
        <end position="81"/>
    </location>
</feature>
<dbReference type="Pfam" id="PF14017">
    <property type="entry name" value="DUF4233"/>
    <property type="match status" value="1"/>
</dbReference>
<organism evidence="2 3">
    <name type="scientific">Jatrophihabitans cynanchi</name>
    <dbReference type="NCBI Taxonomy" id="2944128"/>
    <lineage>
        <taxon>Bacteria</taxon>
        <taxon>Bacillati</taxon>
        <taxon>Actinomycetota</taxon>
        <taxon>Actinomycetes</taxon>
        <taxon>Jatrophihabitantales</taxon>
        <taxon>Jatrophihabitantaceae</taxon>
        <taxon>Jatrophihabitans</taxon>
    </lineage>
</organism>
<proteinExistence type="predicted"/>
<dbReference type="EMBL" id="CP097463">
    <property type="protein sequence ID" value="WAX58106.1"/>
    <property type="molecule type" value="Genomic_DNA"/>
</dbReference>
<reference evidence="2" key="1">
    <citation type="submission" date="2022-05" db="EMBL/GenBank/DDBJ databases">
        <title>Jatrophihabitans sp. SB3-54 whole genome sequence.</title>
        <authorList>
            <person name="Suh M.K."/>
            <person name="Eom M.K."/>
            <person name="Kim J.S."/>
            <person name="Kim H.S."/>
            <person name="Do H.E."/>
            <person name="Shin Y.K."/>
            <person name="Lee J.-S."/>
        </authorList>
    </citation>
    <scope>NUCLEOTIDE SEQUENCE</scope>
    <source>
        <strain evidence="2">SB3-54</strain>
    </source>
</reference>
<feature type="transmembrane region" description="Helical" evidence="1">
    <location>
        <begin position="93"/>
        <end position="118"/>
    </location>
</feature>
<feature type="transmembrane region" description="Helical" evidence="1">
    <location>
        <begin position="32"/>
        <end position="52"/>
    </location>
</feature>
<dbReference type="Proteomes" id="UP001164693">
    <property type="component" value="Chromosome"/>
</dbReference>
<evidence type="ECO:0000313" key="3">
    <source>
        <dbReference type="Proteomes" id="UP001164693"/>
    </source>
</evidence>
<evidence type="ECO:0000256" key="1">
    <source>
        <dbReference type="SAM" id="Phobius"/>
    </source>
</evidence>
<gene>
    <name evidence="2" type="ORF">M6B22_04875</name>
</gene>
<keyword evidence="1" id="KW-0472">Membrane</keyword>
<protein>
    <submittedName>
        <fullName evidence="2">DUF4233 domain-containing protein</fullName>
    </submittedName>
</protein>
<keyword evidence="1" id="KW-0812">Transmembrane</keyword>
<dbReference type="RefSeq" id="WP_269444656.1">
    <property type="nucleotide sequence ID" value="NZ_CP097463.1"/>
</dbReference>
<sequence length="140" mass="14638">MSAPHESTGTPPTPTPEQFAERAVRANRATRGALAGVLGLEALVTLLVPRAIAFTSTGLGVTRTVLLISLAVLMIVAAGLVRRPFGIAVGSALQVLFVLTGVMLVAMFVVGVIFAAIWGRLLMLRHELVGTPGGWRLLVS</sequence>
<evidence type="ECO:0000313" key="2">
    <source>
        <dbReference type="EMBL" id="WAX58106.1"/>
    </source>
</evidence>
<dbReference type="InterPro" id="IPR025327">
    <property type="entry name" value="DUF4233"/>
</dbReference>